<protein>
    <submittedName>
        <fullName evidence="4">Uncharacterized protein</fullName>
    </submittedName>
</protein>
<dbReference type="PANTHER" id="PTHR46093:SF18">
    <property type="entry name" value="FIBRONECTIN TYPE-III DOMAIN-CONTAINING PROTEIN"/>
    <property type="match status" value="1"/>
</dbReference>
<feature type="compositionally biased region" description="Basic and acidic residues" evidence="3">
    <location>
        <begin position="12"/>
        <end position="34"/>
    </location>
</feature>
<dbReference type="PANTHER" id="PTHR46093">
    <property type="entry name" value="ACYL-COA-BINDING DOMAIN-CONTAINING PROTEIN 5"/>
    <property type="match status" value="1"/>
</dbReference>
<evidence type="ECO:0000313" key="5">
    <source>
        <dbReference type="Proteomes" id="UP000660262"/>
    </source>
</evidence>
<reference evidence="4" key="1">
    <citation type="submission" date="2020-10" db="EMBL/GenBank/DDBJ databases">
        <title>Unveiling of a novel bifunctional photoreceptor, Dualchrome1, isolated from a cosmopolitan green alga.</title>
        <authorList>
            <person name="Suzuki S."/>
            <person name="Kawachi M."/>
        </authorList>
    </citation>
    <scope>NUCLEOTIDE SEQUENCE</scope>
    <source>
        <strain evidence="4">NIES 2893</strain>
    </source>
</reference>
<accession>A0A830HWK4</accession>
<comment type="caution">
    <text evidence="4">The sequence shown here is derived from an EMBL/GenBank/DDBJ whole genome shotgun (WGS) entry which is preliminary data.</text>
</comment>
<keyword evidence="2" id="KW-0677">Repeat</keyword>
<dbReference type="EMBL" id="BNJQ01000024">
    <property type="protein sequence ID" value="GHP09297.1"/>
    <property type="molecule type" value="Genomic_DNA"/>
</dbReference>
<evidence type="ECO:0000256" key="3">
    <source>
        <dbReference type="SAM" id="MobiDB-lite"/>
    </source>
</evidence>
<dbReference type="InterPro" id="IPR015915">
    <property type="entry name" value="Kelch-typ_b-propeller"/>
</dbReference>
<evidence type="ECO:0000256" key="1">
    <source>
        <dbReference type="ARBA" id="ARBA00022441"/>
    </source>
</evidence>
<gene>
    <name evidence="4" type="ORF">PPROV_000803400</name>
</gene>
<dbReference type="SUPFAM" id="SSF117281">
    <property type="entry name" value="Kelch motif"/>
    <property type="match status" value="1"/>
</dbReference>
<proteinExistence type="predicted"/>
<dbReference type="Pfam" id="PF24681">
    <property type="entry name" value="Kelch_KLHDC2_KLHL20_DRC7"/>
    <property type="match status" value="1"/>
</dbReference>
<feature type="region of interest" description="Disordered" evidence="3">
    <location>
        <begin position="1"/>
        <end position="38"/>
    </location>
</feature>
<evidence type="ECO:0000313" key="4">
    <source>
        <dbReference type="EMBL" id="GHP09297.1"/>
    </source>
</evidence>
<organism evidence="4 5">
    <name type="scientific">Pycnococcus provasolii</name>
    <dbReference type="NCBI Taxonomy" id="41880"/>
    <lineage>
        <taxon>Eukaryota</taxon>
        <taxon>Viridiplantae</taxon>
        <taxon>Chlorophyta</taxon>
        <taxon>Pseudoscourfieldiophyceae</taxon>
        <taxon>Pseudoscourfieldiales</taxon>
        <taxon>Pycnococcaceae</taxon>
        <taxon>Pycnococcus</taxon>
    </lineage>
</organism>
<dbReference type="OrthoDB" id="7676067at2759"/>
<keyword evidence="1" id="KW-0880">Kelch repeat</keyword>
<dbReference type="Gene3D" id="2.120.10.80">
    <property type="entry name" value="Kelch-type beta propeller"/>
    <property type="match status" value="1"/>
</dbReference>
<name>A0A830HWK4_9CHLO</name>
<dbReference type="AlphaFoldDB" id="A0A830HWK4"/>
<dbReference type="Proteomes" id="UP000660262">
    <property type="component" value="Unassembled WGS sequence"/>
</dbReference>
<evidence type="ECO:0000256" key="2">
    <source>
        <dbReference type="ARBA" id="ARBA00022737"/>
    </source>
</evidence>
<keyword evidence="5" id="KW-1185">Reference proteome</keyword>
<sequence>MSKHRAVNTSRVVDRYSDSRCPHADDNNRREGRVIKRPSLVESRDNPVESLFYLRVGTKMIIHGGYSAKLGRTMEETMIFDLETYDMFDMRDLVDPTAILARPQRRMHHTTVAHPTEPFVYLFGGYDEFSNEFVDLWQLDLTTYKWSQLTDERVSSMNTRGGLYQHASVSSDGFLMSYGGQGYGNLYGIFQGIPLYSAPPQVGV</sequence>